<evidence type="ECO:0000313" key="2">
    <source>
        <dbReference type="Proteomes" id="UP001501563"/>
    </source>
</evidence>
<gene>
    <name evidence="1" type="ORF">GCM10022207_68900</name>
</gene>
<accession>A0ABP7L2D6</accession>
<dbReference type="Pfam" id="PF17196">
    <property type="entry name" value="DUF5133"/>
    <property type="match status" value="1"/>
</dbReference>
<name>A0ABP7L2D6_9ACTN</name>
<evidence type="ECO:0000313" key="1">
    <source>
        <dbReference type="EMBL" id="GAA3891607.1"/>
    </source>
</evidence>
<dbReference type="InterPro" id="IPR033457">
    <property type="entry name" value="DUF5133"/>
</dbReference>
<protein>
    <submittedName>
        <fullName evidence="1">DUF5133 domain-containing protein</fullName>
    </submittedName>
</protein>
<dbReference type="Proteomes" id="UP001501563">
    <property type="component" value="Unassembled WGS sequence"/>
</dbReference>
<reference evidence="2" key="1">
    <citation type="journal article" date="2019" name="Int. J. Syst. Evol. Microbiol.">
        <title>The Global Catalogue of Microorganisms (GCM) 10K type strain sequencing project: providing services to taxonomists for standard genome sequencing and annotation.</title>
        <authorList>
            <consortium name="The Broad Institute Genomics Platform"/>
            <consortium name="The Broad Institute Genome Sequencing Center for Infectious Disease"/>
            <person name="Wu L."/>
            <person name="Ma J."/>
        </authorList>
    </citation>
    <scope>NUCLEOTIDE SEQUENCE [LARGE SCALE GENOMIC DNA]</scope>
    <source>
        <strain evidence="2">JCM 16578</strain>
    </source>
</reference>
<comment type="caution">
    <text evidence="1">The sequence shown here is derived from an EMBL/GenBank/DDBJ whole genome shotgun (WGS) entry which is preliminary data.</text>
</comment>
<dbReference type="EMBL" id="BAAAZA010000028">
    <property type="protein sequence ID" value="GAA3891607.1"/>
    <property type="molecule type" value="Genomic_DNA"/>
</dbReference>
<keyword evidence="2" id="KW-1185">Reference proteome</keyword>
<sequence>MTGAMLLPARDEVARHLERYRAWERLMLASPDNRAVRGSFEDTGYTLCVLMGKRCAREAVDAAELYLNTREPRERPVSDVWAAPSANA</sequence>
<organism evidence="1 2">
    <name type="scientific">Streptomyces lannensis</name>
    <dbReference type="NCBI Taxonomy" id="766498"/>
    <lineage>
        <taxon>Bacteria</taxon>
        <taxon>Bacillati</taxon>
        <taxon>Actinomycetota</taxon>
        <taxon>Actinomycetes</taxon>
        <taxon>Kitasatosporales</taxon>
        <taxon>Streptomycetaceae</taxon>
        <taxon>Streptomyces</taxon>
    </lineage>
</organism>
<proteinExistence type="predicted"/>